<evidence type="ECO:0008006" key="3">
    <source>
        <dbReference type="Google" id="ProtNLM"/>
    </source>
</evidence>
<evidence type="ECO:0000313" key="2">
    <source>
        <dbReference type="Proteomes" id="UP001208570"/>
    </source>
</evidence>
<keyword evidence="2" id="KW-1185">Reference proteome</keyword>
<accession>A0AAD9K4Z5</accession>
<reference evidence="1" key="1">
    <citation type="journal article" date="2023" name="Mol. Biol. Evol.">
        <title>Third-Generation Sequencing Reveals the Adaptive Role of the Epigenome in Three Deep-Sea Polychaetes.</title>
        <authorList>
            <person name="Perez M."/>
            <person name="Aroh O."/>
            <person name="Sun Y."/>
            <person name="Lan Y."/>
            <person name="Juniper S.K."/>
            <person name="Young C.R."/>
            <person name="Angers B."/>
            <person name="Qian P.Y."/>
        </authorList>
    </citation>
    <scope>NUCLEOTIDE SEQUENCE</scope>
    <source>
        <strain evidence="1">P08H-3</strain>
    </source>
</reference>
<sequence>NEVKSTIRHKHHLLGDAFDLLKTTILDRYVITKETFHDVMAKVDSKKTASQVDLLFKVLNRTSDDCIEKEDFIKLADLLAISLDVVKEDSTFCVRRCPSCYQSKTNQIIIMAISTRYIYLLILY</sequence>
<proteinExistence type="predicted"/>
<protein>
    <recommendedName>
        <fullName evidence="3">EF-hand domain-containing protein</fullName>
    </recommendedName>
</protein>
<feature type="non-terminal residue" evidence="1">
    <location>
        <position position="1"/>
    </location>
</feature>
<gene>
    <name evidence="1" type="ORF">LSH36_56g03054</name>
</gene>
<dbReference type="InterPro" id="IPR011992">
    <property type="entry name" value="EF-hand-dom_pair"/>
</dbReference>
<dbReference type="AlphaFoldDB" id="A0AAD9K4Z5"/>
<name>A0AAD9K4Z5_9ANNE</name>
<dbReference type="SUPFAM" id="SSF47473">
    <property type="entry name" value="EF-hand"/>
    <property type="match status" value="1"/>
</dbReference>
<dbReference type="PANTHER" id="PTHR46726">
    <property type="entry name" value="TWO PORE CHANNEL 3"/>
    <property type="match status" value="1"/>
</dbReference>
<comment type="caution">
    <text evidence="1">The sequence shown here is derived from an EMBL/GenBank/DDBJ whole genome shotgun (WGS) entry which is preliminary data.</text>
</comment>
<evidence type="ECO:0000313" key="1">
    <source>
        <dbReference type="EMBL" id="KAK2165004.1"/>
    </source>
</evidence>
<dbReference type="Proteomes" id="UP001208570">
    <property type="component" value="Unassembled WGS sequence"/>
</dbReference>
<dbReference type="EMBL" id="JAODUP010000056">
    <property type="protein sequence ID" value="KAK2165004.1"/>
    <property type="molecule type" value="Genomic_DNA"/>
</dbReference>
<organism evidence="1 2">
    <name type="scientific">Paralvinella palmiformis</name>
    <dbReference type="NCBI Taxonomy" id="53620"/>
    <lineage>
        <taxon>Eukaryota</taxon>
        <taxon>Metazoa</taxon>
        <taxon>Spiralia</taxon>
        <taxon>Lophotrochozoa</taxon>
        <taxon>Annelida</taxon>
        <taxon>Polychaeta</taxon>
        <taxon>Sedentaria</taxon>
        <taxon>Canalipalpata</taxon>
        <taxon>Terebellida</taxon>
        <taxon>Terebelliformia</taxon>
        <taxon>Alvinellidae</taxon>
        <taxon>Paralvinella</taxon>
    </lineage>
</organism>
<dbReference type="PANTHER" id="PTHR46726:SF1">
    <property type="entry name" value="TWO-PORE CALCIUM CHANNEL 3"/>
    <property type="match status" value="1"/>
</dbReference>